<keyword evidence="8 10" id="KW-0472">Membrane</keyword>
<feature type="transmembrane region" description="Helical" evidence="10">
    <location>
        <begin position="42"/>
        <end position="63"/>
    </location>
</feature>
<evidence type="ECO:0000256" key="4">
    <source>
        <dbReference type="ARBA" id="ARBA00022475"/>
    </source>
</evidence>
<dbReference type="PRINTS" id="PR00783">
    <property type="entry name" value="MINTRINSICP"/>
</dbReference>
<dbReference type="PANTHER" id="PTHR19139:SF199">
    <property type="entry name" value="MIP17260P"/>
    <property type="match status" value="1"/>
</dbReference>
<accession>A0A6J8DYJ7</accession>
<dbReference type="InterPro" id="IPR023271">
    <property type="entry name" value="Aquaporin-like"/>
</dbReference>
<dbReference type="InterPro" id="IPR034294">
    <property type="entry name" value="Aquaporin_transptr"/>
</dbReference>
<dbReference type="GO" id="GO:0015250">
    <property type="term" value="F:water channel activity"/>
    <property type="evidence" value="ECO:0007669"/>
    <property type="project" value="TreeGrafter"/>
</dbReference>
<dbReference type="NCBIfam" id="TIGR00861">
    <property type="entry name" value="MIP"/>
    <property type="match status" value="1"/>
</dbReference>
<dbReference type="PROSITE" id="PS00221">
    <property type="entry name" value="MIP"/>
    <property type="match status" value="1"/>
</dbReference>
<dbReference type="SUPFAM" id="SSF81338">
    <property type="entry name" value="Aquaporin-like"/>
    <property type="match status" value="1"/>
</dbReference>
<name>A0A6J8DYJ7_MYTCO</name>
<keyword evidence="12" id="KW-1185">Reference proteome</keyword>
<evidence type="ECO:0000256" key="8">
    <source>
        <dbReference type="ARBA" id="ARBA00023136"/>
    </source>
</evidence>
<keyword evidence="3 9" id="KW-0813">Transport</keyword>
<feature type="transmembrane region" description="Helical" evidence="10">
    <location>
        <begin position="120"/>
        <end position="141"/>
    </location>
</feature>
<evidence type="ECO:0000313" key="12">
    <source>
        <dbReference type="Proteomes" id="UP000507470"/>
    </source>
</evidence>
<protein>
    <submittedName>
        <fullName evidence="11">AQP4</fullName>
    </submittedName>
</protein>
<keyword evidence="7 10" id="KW-1133">Transmembrane helix</keyword>
<dbReference type="FunFam" id="1.20.1080.10:FF:000009">
    <property type="entry name" value="aquaporin-4 isoform X1"/>
    <property type="match status" value="1"/>
</dbReference>
<organism evidence="11 12">
    <name type="scientific">Mytilus coruscus</name>
    <name type="common">Sea mussel</name>
    <dbReference type="NCBI Taxonomy" id="42192"/>
    <lineage>
        <taxon>Eukaryota</taxon>
        <taxon>Metazoa</taxon>
        <taxon>Spiralia</taxon>
        <taxon>Lophotrochozoa</taxon>
        <taxon>Mollusca</taxon>
        <taxon>Bivalvia</taxon>
        <taxon>Autobranchia</taxon>
        <taxon>Pteriomorphia</taxon>
        <taxon>Mytilida</taxon>
        <taxon>Mytiloidea</taxon>
        <taxon>Mytilidae</taxon>
        <taxon>Mytilinae</taxon>
        <taxon>Mytilus</taxon>
    </lineage>
</organism>
<evidence type="ECO:0000256" key="5">
    <source>
        <dbReference type="ARBA" id="ARBA00022692"/>
    </source>
</evidence>
<comment type="similarity">
    <text evidence="2 9">Belongs to the MIP/aquaporin (TC 1.A.8) family.</text>
</comment>
<feature type="transmembrane region" description="Helical" evidence="10">
    <location>
        <begin position="78"/>
        <end position="99"/>
    </location>
</feature>
<dbReference type="AlphaFoldDB" id="A0A6J8DYJ7"/>
<feature type="transmembrane region" description="Helical" evidence="10">
    <location>
        <begin position="168"/>
        <end position="186"/>
    </location>
</feature>
<evidence type="ECO:0000256" key="6">
    <source>
        <dbReference type="ARBA" id="ARBA00022737"/>
    </source>
</evidence>
<evidence type="ECO:0000256" key="10">
    <source>
        <dbReference type="SAM" id="Phobius"/>
    </source>
</evidence>
<keyword evidence="6" id="KW-0677">Repeat</keyword>
<dbReference type="PANTHER" id="PTHR19139">
    <property type="entry name" value="AQUAPORIN TRANSPORTER"/>
    <property type="match status" value="1"/>
</dbReference>
<dbReference type="Gene3D" id="1.20.1080.10">
    <property type="entry name" value="Glycerol uptake facilitator protein"/>
    <property type="match status" value="1"/>
</dbReference>
<feature type="transmembrane region" description="Helical" evidence="10">
    <location>
        <begin position="198"/>
        <end position="219"/>
    </location>
</feature>
<dbReference type="OrthoDB" id="3222at2759"/>
<evidence type="ECO:0000256" key="9">
    <source>
        <dbReference type="RuleBase" id="RU000477"/>
    </source>
</evidence>
<comment type="subcellular location">
    <subcellularLocation>
        <location evidence="1">Cell membrane</location>
        <topology evidence="1">Multi-pass membrane protein</topology>
    </subcellularLocation>
</comment>
<evidence type="ECO:0000256" key="7">
    <source>
        <dbReference type="ARBA" id="ARBA00022989"/>
    </source>
</evidence>
<reference evidence="11 12" key="1">
    <citation type="submission" date="2020-06" db="EMBL/GenBank/DDBJ databases">
        <authorList>
            <person name="Li R."/>
            <person name="Bekaert M."/>
        </authorList>
    </citation>
    <scope>NUCLEOTIDE SEQUENCE [LARGE SCALE GENOMIC DNA]</scope>
    <source>
        <strain evidence="12">wild</strain>
    </source>
</reference>
<evidence type="ECO:0000256" key="2">
    <source>
        <dbReference type="ARBA" id="ARBA00006175"/>
    </source>
</evidence>
<feature type="transmembrane region" description="Helical" evidence="10">
    <location>
        <begin position="239"/>
        <end position="260"/>
    </location>
</feature>
<dbReference type="GO" id="GO:0048878">
    <property type="term" value="P:chemical homeostasis"/>
    <property type="evidence" value="ECO:0007669"/>
    <property type="project" value="UniProtKB-ARBA"/>
</dbReference>
<dbReference type="CDD" id="cd00333">
    <property type="entry name" value="MIP"/>
    <property type="match status" value="1"/>
</dbReference>
<keyword evidence="4" id="KW-1003">Cell membrane</keyword>
<evidence type="ECO:0000313" key="11">
    <source>
        <dbReference type="EMBL" id="CAC5412374.1"/>
    </source>
</evidence>
<gene>
    <name evidence="11" type="ORF">MCOR_45356</name>
</gene>
<sequence length="323" mass="35071">MTPCSERSNSATVLGFGKGFWTRYRMVTSVDDIKSLRFWKAVIAEMIGTLLLVMIACGSFTAWEDPNKDHHISNAGRIIQISLCFGLGVATLVWVFGHVSGGHLNPSVTMAFFITRRISLARAVMYVIGQCVGGMIGAGLLKGVMPSNYTGNLGATTLQHGMNGGKGFGVEFFITFVLVLTVFASADKHRKDLRGSFPLSIGLAYTFCHLFAVPMTGAGMNTARSFGAAVVSGVWSSHWVYWLGPLLGGILAGLMYENLFAANASLNKAMEFLLASDYDTEKHPGKKAKIRIIHEEDIDEKEKELCEQLQSPDTPIAHVIANP</sequence>
<dbReference type="InterPro" id="IPR022357">
    <property type="entry name" value="MIP_CS"/>
</dbReference>
<dbReference type="Proteomes" id="UP000507470">
    <property type="component" value="Unassembled WGS sequence"/>
</dbReference>
<keyword evidence="5 9" id="KW-0812">Transmembrane</keyword>
<evidence type="ECO:0000256" key="3">
    <source>
        <dbReference type="ARBA" id="ARBA00022448"/>
    </source>
</evidence>
<dbReference type="Pfam" id="PF00230">
    <property type="entry name" value="MIP"/>
    <property type="match status" value="1"/>
</dbReference>
<proteinExistence type="inferred from homology"/>
<dbReference type="GO" id="GO:0005886">
    <property type="term" value="C:plasma membrane"/>
    <property type="evidence" value="ECO:0007669"/>
    <property type="project" value="UniProtKB-SubCell"/>
</dbReference>
<evidence type="ECO:0000256" key="1">
    <source>
        <dbReference type="ARBA" id="ARBA00004651"/>
    </source>
</evidence>
<dbReference type="EMBL" id="CACVKT020007994">
    <property type="protein sequence ID" value="CAC5412374.1"/>
    <property type="molecule type" value="Genomic_DNA"/>
</dbReference>
<dbReference type="InterPro" id="IPR000425">
    <property type="entry name" value="MIP"/>
</dbReference>